<sequence length="83" mass="9314">MSTKPITITVDETVHAYVQGQVEAGRARSVSAYFNEAALHRMDTERQADLAWRAAVDRAHADPAVVERARRRARKAQEILNGR</sequence>
<name>A0A919RH69_9ACTN</name>
<organism evidence="1 2">
    <name type="scientific">Sinosporangium siamense</name>
    <dbReference type="NCBI Taxonomy" id="1367973"/>
    <lineage>
        <taxon>Bacteria</taxon>
        <taxon>Bacillati</taxon>
        <taxon>Actinomycetota</taxon>
        <taxon>Actinomycetes</taxon>
        <taxon>Streptosporangiales</taxon>
        <taxon>Streptosporangiaceae</taxon>
        <taxon>Sinosporangium</taxon>
    </lineage>
</organism>
<comment type="caution">
    <text evidence="1">The sequence shown here is derived from an EMBL/GenBank/DDBJ whole genome shotgun (WGS) entry which is preliminary data.</text>
</comment>
<protein>
    <submittedName>
        <fullName evidence="1">Uncharacterized protein</fullName>
    </submittedName>
</protein>
<evidence type="ECO:0000313" key="1">
    <source>
        <dbReference type="EMBL" id="GII91901.1"/>
    </source>
</evidence>
<reference evidence="1" key="1">
    <citation type="submission" date="2021-01" db="EMBL/GenBank/DDBJ databases">
        <title>Whole genome shotgun sequence of Sinosporangium siamense NBRC 109515.</title>
        <authorList>
            <person name="Komaki H."/>
            <person name="Tamura T."/>
        </authorList>
    </citation>
    <scope>NUCLEOTIDE SEQUENCE</scope>
    <source>
        <strain evidence="1">NBRC 109515</strain>
    </source>
</reference>
<dbReference type="RefSeq" id="WP_204024271.1">
    <property type="nucleotide sequence ID" value="NZ_BOOW01000012.1"/>
</dbReference>
<dbReference type="AlphaFoldDB" id="A0A919RH69"/>
<evidence type="ECO:0000313" key="2">
    <source>
        <dbReference type="Proteomes" id="UP000606172"/>
    </source>
</evidence>
<dbReference type="Proteomes" id="UP000606172">
    <property type="component" value="Unassembled WGS sequence"/>
</dbReference>
<accession>A0A919RH69</accession>
<dbReference type="EMBL" id="BOOW01000012">
    <property type="protein sequence ID" value="GII91901.1"/>
    <property type="molecule type" value="Genomic_DNA"/>
</dbReference>
<gene>
    <name evidence="1" type="ORF">Ssi02_21320</name>
</gene>
<proteinExistence type="predicted"/>
<keyword evidence="2" id="KW-1185">Reference proteome</keyword>